<proteinExistence type="predicted"/>
<dbReference type="AlphaFoldDB" id="A0A0G4EWE2"/>
<feature type="compositionally biased region" description="Polar residues" evidence="1">
    <location>
        <begin position="46"/>
        <end position="56"/>
    </location>
</feature>
<name>A0A0G4EWE2_VITBC</name>
<gene>
    <name evidence="2" type="ORF">Vbra_13779</name>
</gene>
<evidence type="ECO:0000313" key="2">
    <source>
        <dbReference type="EMBL" id="CEM02773.1"/>
    </source>
</evidence>
<feature type="region of interest" description="Disordered" evidence="1">
    <location>
        <begin position="196"/>
        <end position="221"/>
    </location>
</feature>
<protein>
    <submittedName>
        <fullName evidence="2">Uncharacterized protein</fullName>
    </submittedName>
</protein>
<feature type="region of interest" description="Disordered" evidence="1">
    <location>
        <begin position="46"/>
        <end position="75"/>
    </location>
</feature>
<organism evidence="2 3">
    <name type="scientific">Vitrella brassicaformis (strain CCMP3155)</name>
    <dbReference type="NCBI Taxonomy" id="1169540"/>
    <lineage>
        <taxon>Eukaryota</taxon>
        <taxon>Sar</taxon>
        <taxon>Alveolata</taxon>
        <taxon>Colpodellida</taxon>
        <taxon>Vitrellaceae</taxon>
        <taxon>Vitrella</taxon>
    </lineage>
</organism>
<dbReference type="InParanoid" id="A0A0G4EWE2"/>
<dbReference type="VEuPathDB" id="CryptoDB:Vbra_13779"/>
<dbReference type="Proteomes" id="UP000041254">
    <property type="component" value="Unassembled WGS sequence"/>
</dbReference>
<keyword evidence="3" id="KW-1185">Reference proteome</keyword>
<accession>A0A0G4EWE2</accession>
<reference evidence="2 3" key="1">
    <citation type="submission" date="2014-11" db="EMBL/GenBank/DDBJ databases">
        <authorList>
            <person name="Zhu J."/>
            <person name="Qi W."/>
            <person name="Song R."/>
        </authorList>
    </citation>
    <scope>NUCLEOTIDE SEQUENCE [LARGE SCALE GENOMIC DNA]</scope>
</reference>
<feature type="compositionally biased region" description="Low complexity" evidence="1">
    <location>
        <begin position="198"/>
        <end position="208"/>
    </location>
</feature>
<evidence type="ECO:0000256" key="1">
    <source>
        <dbReference type="SAM" id="MobiDB-lite"/>
    </source>
</evidence>
<dbReference type="EMBL" id="CDMY01000335">
    <property type="protein sequence ID" value="CEM02773.1"/>
    <property type="molecule type" value="Genomic_DNA"/>
</dbReference>
<evidence type="ECO:0000313" key="3">
    <source>
        <dbReference type="Proteomes" id="UP000041254"/>
    </source>
</evidence>
<sequence length="336" mass="36671">MPLPHACIPACDLYGGKDAPAVSDRCTLFVQHHRDDASVCRSRTTSDASTTCSSHSHVSRELSDVPSSPDAGDSVSYFTPLNSPPADTPVRWRTPQTTPHPALDHGQSVDVGCGLRCHADDRDSLTADPSEFSAEVTLALSFVCRQANISAKSSRCSCIAHLLDRLVRRGGGDGLLPSIVAICFCLNERLSPSHHASDTITSSSSSHPSPSPSPPLAHAPSSATEKRFSLEYARNDEDFLWRFLPLCWLAYAMLVDETSVSTISIDEFLSPLYRCDRFALRYPIRSQLIGQFNRQTMALWSSLGFRVLVQRDEWAAKISQLGGGRVTVEVEVDPNA</sequence>